<gene>
    <name evidence="1" type="ORF">HPB50_004460</name>
</gene>
<name>A0ACB7TC91_HYAAI</name>
<keyword evidence="2" id="KW-1185">Reference proteome</keyword>
<protein>
    <submittedName>
        <fullName evidence="1">Uncharacterized protein</fullName>
    </submittedName>
</protein>
<evidence type="ECO:0000313" key="2">
    <source>
        <dbReference type="Proteomes" id="UP000821845"/>
    </source>
</evidence>
<reference evidence="1" key="1">
    <citation type="submission" date="2020-05" db="EMBL/GenBank/DDBJ databases">
        <title>Large-scale comparative analyses of tick genomes elucidate their genetic diversity and vector capacities.</title>
        <authorList>
            <person name="Jia N."/>
            <person name="Wang J."/>
            <person name="Shi W."/>
            <person name="Du L."/>
            <person name="Sun Y."/>
            <person name="Zhan W."/>
            <person name="Jiang J."/>
            <person name="Wang Q."/>
            <person name="Zhang B."/>
            <person name="Ji P."/>
            <person name="Sakyi L.B."/>
            <person name="Cui X."/>
            <person name="Yuan T."/>
            <person name="Jiang B."/>
            <person name="Yang W."/>
            <person name="Lam T.T.-Y."/>
            <person name="Chang Q."/>
            <person name="Ding S."/>
            <person name="Wang X."/>
            <person name="Zhu J."/>
            <person name="Ruan X."/>
            <person name="Zhao L."/>
            <person name="Wei J."/>
            <person name="Que T."/>
            <person name="Du C."/>
            <person name="Cheng J."/>
            <person name="Dai P."/>
            <person name="Han X."/>
            <person name="Huang E."/>
            <person name="Gao Y."/>
            <person name="Liu J."/>
            <person name="Shao H."/>
            <person name="Ye R."/>
            <person name="Li L."/>
            <person name="Wei W."/>
            <person name="Wang X."/>
            <person name="Wang C."/>
            <person name="Yang T."/>
            <person name="Huo Q."/>
            <person name="Li W."/>
            <person name="Guo W."/>
            <person name="Chen H."/>
            <person name="Zhou L."/>
            <person name="Ni X."/>
            <person name="Tian J."/>
            <person name="Zhou Y."/>
            <person name="Sheng Y."/>
            <person name="Liu T."/>
            <person name="Pan Y."/>
            <person name="Xia L."/>
            <person name="Li J."/>
            <person name="Zhao F."/>
            <person name="Cao W."/>
        </authorList>
    </citation>
    <scope>NUCLEOTIDE SEQUENCE</scope>
    <source>
        <strain evidence="1">Hyas-2018</strain>
    </source>
</reference>
<comment type="caution">
    <text evidence="1">The sequence shown here is derived from an EMBL/GenBank/DDBJ whole genome shotgun (WGS) entry which is preliminary data.</text>
</comment>
<organism evidence="1 2">
    <name type="scientific">Hyalomma asiaticum</name>
    <name type="common">Tick</name>
    <dbReference type="NCBI Taxonomy" id="266040"/>
    <lineage>
        <taxon>Eukaryota</taxon>
        <taxon>Metazoa</taxon>
        <taxon>Ecdysozoa</taxon>
        <taxon>Arthropoda</taxon>
        <taxon>Chelicerata</taxon>
        <taxon>Arachnida</taxon>
        <taxon>Acari</taxon>
        <taxon>Parasitiformes</taxon>
        <taxon>Ixodida</taxon>
        <taxon>Ixodoidea</taxon>
        <taxon>Ixodidae</taxon>
        <taxon>Hyalomminae</taxon>
        <taxon>Hyalomma</taxon>
    </lineage>
</organism>
<proteinExistence type="predicted"/>
<evidence type="ECO:0000313" key="1">
    <source>
        <dbReference type="EMBL" id="KAH6944683.1"/>
    </source>
</evidence>
<dbReference type="Proteomes" id="UP000821845">
    <property type="component" value="Chromosome 1"/>
</dbReference>
<dbReference type="EMBL" id="CM023481">
    <property type="protein sequence ID" value="KAH6944683.1"/>
    <property type="molecule type" value="Genomic_DNA"/>
</dbReference>
<sequence length="132" mass="15268">MPERRRHAKGSGGDRAVTTATRVTGERHARVPIGVYTTAYARPSRTTVRRGQDRRRAVAENRWARQGRLATPLFERLPPAKRTLTRVRMESEDSNRRTYFATRHACSRYSVRRWTKALTKLWPQPSQLGPKV</sequence>
<accession>A0ACB7TC91</accession>